<organism evidence="2 3">
    <name type="scientific">Racocetra fulgida</name>
    <dbReference type="NCBI Taxonomy" id="60492"/>
    <lineage>
        <taxon>Eukaryota</taxon>
        <taxon>Fungi</taxon>
        <taxon>Fungi incertae sedis</taxon>
        <taxon>Mucoromycota</taxon>
        <taxon>Glomeromycotina</taxon>
        <taxon>Glomeromycetes</taxon>
        <taxon>Diversisporales</taxon>
        <taxon>Gigasporaceae</taxon>
        <taxon>Racocetra</taxon>
    </lineage>
</organism>
<feature type="non-terminal residue" evidence="2">
    <location>
        <position position="126"/>
    </location>
</feature>
<dbReference type="EMBL" id="CAJVPZ010033627">
    <property type="protein sequence ID" value="CAG8744849.1"/>
    <property type="molecule type" value="Genomic_DNA"/>
</dbReference>
<feature type="compositionally biased region" description="Polar residues" evidence="1">
    <location>
        <begin position="115"/>
        <end position="126"/>
    </location>
</feature>
<keyword evidence="3" id="KW-1185">Reference proteome</keyword>
<comment type="caution">
    <text evidence="2">The sequence shown here is derived from an EMBL/GenBank/DDBJ whole genome shotgun (WGS) entry which is preliminary data.</text>
</comment>
<dbReference type="AlphaFoldDB" id="A0A9N9IQU1"/>
<protein>
    <submittedName>
        <fullName evidence="2">19050_t:CDS:1</fullName>
    </submittedName>
</protein>
<feature type="region of interest" description="Disordered" evidence="1">
    <location>
        <begin position="61"/>
        <end position="126"/>
    </location>
</feature>
<feature type="compositionally biased region" description="Polar residues" evidence="1">
    <location>
        <begin position="7"/>
        <end position="16"/>
    </location>
</feature>
<dbReference type="Proteomes" id="UP000789396">
    <property type="component" value="Unassembled WGS sequence"/>
</dbReference>
<evidence type="ECO:0000256" key="1">
    <source>
        <dbReference type="SAM" id="MobiDB-lite"/>
    </source>
</evidence>
<evidence type="ECO:0000313" key="3">
    <source>
        <dbReference type="Proteomes" id="UP000789396"/>
    </source>
</evidence>
<evidence type="ECO:0000313" key="2">
    <source>
        <dbReference type="EMBL" id="CAG8744849.1"/>
    </source>
</evidence>
<feature type="region of interest" description="Disordered" evidence="1">
    <location>
        <begin position="1"/>
        <end position="30"/>
    </location>
</feature>
<name>A0A9N9IQU1_9GLOM</name>
<feature type="compositionally biased region" description="Polar residues" evidence="1">
    <location>
        <begin position="86"/>
        <end position="100"/>
    </location>
</feature>
<reference evidence="2" key="1">
    <citation type="submission" date="2021-06" db="EMBL/GenBank/DDBJ databases">
        <authorList>
            <person name="Kallberg Y."/>
            <person name="Tangrot J."/>
            <person name="Rosling A."/>
        </authorList>
    </citation>
    <scope>NUCLEOTIDE SEQUENCE</scope>
    <source>
        <strain evidence="2">IN212</strain>
    </source>
</reference>
<accession>A0A9N9IQU1</accession>
<feature type="compositionally biased region" description="Low complexity" evidence="1">
    <location>
        <begin position="17"/>
        <end position="28"/>
    </location>
</feature>
<proteinExistence type="predicted"/>
<gene>
    <name evidence="2" type="ORF">RFULGI_LOCUS13145</name>
</gene>
<sequence>MTAPKQAMQNRNENAVKQNTPKTNQTTKCNLKTMQKTVQPTYNDNTKAGMGVSYAAAKKKILKTPETNQNDEMQPKERRNPPIMTTPKQKAQNRHQQQMVISYAAAKKKTPKTPNNEMQPKDNQTN</sequence>